<dbReference type="EMBL" id="JAGFNK010000584">
    <property type="protein sequence ID" value="KAI9447362.1"/>
    <property type="molecule type" value="Genomic_DNA"/>
</dbReference>
<name>A0ACC0TV44_9AGAM</name>
<accession>A0ACC0TV44</accession>
<keyword evidence="2" id="KW-1185">Reference proteome</keyword>
<gene>
    <name evidence="1" type="ORF">F5148DRAFT_988119</name>
</gene>
<comment type="caution">
    <text evidence="1">The sequence shown here is derived from an EMBL/GenBank/DDBJ whole genome shotgun (WGS) entry which is preliminary data.</text>
</comment>
<proteinExistence type="predicted"/>
<evidence type="ECO:0000313" key="2">
    <source>
        <dbReference type="Proteomes" id="UP001207468"/>
    </source>
</evidence>
<organism evidence="1 2">
    <name type="scientific">Russula earlei</name>
    <dbReference type="NCBI Taxonomy" id="71964"/>
    <lineage>
        <taxon>Eukaryota</taxon>
        <taxon>Fungi</taxon>
        <taxon>Dikarya</taxon>
        <taxon>Basidiomycota</taxon>
        <taxon>Agaricomycotina</taxon>
        <taxon>Agaricomycetes</taxon>
        <taxon>Russulales</taxon>
        <taxon>Russulaceae</taxon>
        <taxon>Russula</taxon>
    </lineage>
</organism>
<reference evidence="1" key="1">
    <citation type="submission" date="2021-03" db="EMBL/GenBank/DDBJ databases">
        <title>Evolutionary priming and transition to the ectomycorrhizal habit in an iconic lineage of mushroom-forming fungi: is preadaptation a requirement?</title>
        <authorList>
            <consortium name="DOE Joint Genome Institute"/>
            <person name="Looney B.P."/>
            <person name="Miyauchi S."/>
            <person name="Morin E."/>
            <person name="Drula E."/>
            <person name="Courty P.E."/>
            <person name="Chicoki N."/>
            <person name="Fauchery L."/>
            <person name="Kohler A."/>
            <person name="Kuo A."/>
            <person name="LaButti K."/>
            <person name="Pangilinan J."/>
            <person name="Lipzen A."/>
            <person name="Riley R."/>
            <person name="Andreopoulos W."/>
            <person name="He G."/>
            <person name="Johnson J."/>
            <person name="Barry K.W."/>
            <person name="Grigoriev I.V."/>
            <person name="Nagy L."/>
            <person name="Hibbett D."/>
            <person name="Henrissat B."/>
            <person name="Matheny P.B."/>
            <person name="Labbe J."/>
            <person name="Martin A.F."/>
        </authorList>
    </citation>
    <scope>NUCLEOTIDE SEQUENCE</scope>
    <source>
        <strain evidence="1">BPL698</strain>
    </source>
</reference>
<dbReference type="Proteomes" id="UP001207468">
    <property type="component" value="Unassembled WGS sequence"/>
</dbReference>
<sequence>MVRLITHNLLACHAKGCTTNNFPLKLTDIKLALREADFNPDFLRGFLPRIEWDALVQASREIGDTSLPSERPEMLDDDLLKQLHRVLLEASHSHEGSMTCPNCGHVYPISNGIPNMLLAEHEIG</sequence>
<protein>
    <submittedName>
        <fullName evidence="1">Trm112p-domain-containing protein</fullName>
    </submittedName>
</protein>
<evidence type="ECO:0000313" key="1">
    <source>
        <dbReference type="EMBL" id="KAI9447362.1"/>
    </source>
</evidence>